<evidence type="ECO:0000259" key="1">
    <source>
        <dbReference type="PROSITE" id="PS51459"/>
    </source>
</evidence>
<protein>
    <submittedName>
        <fullName evidence="2">Fic family protein</fullName>
    </submittedName>
</protein>
<dbReference type="RefSeq" id="WP_272462977.1">
    <property type="nucleotide sequence ID" value="NZ_JAPFQL010000066.1"/>
</dbReference>
<evidence type="ECO:0000313" key="3">
    <source>
        <dbReference type="Proteomes" id="UP001150259"/>
    </source>
</evidence>
<dbReference type="InterPro" id="IPR003812">
    <property type="entry name" value="Fido"/>
</dbReference>
<dbReference type="InterPro" id="IPR036597">
    <property type="entry name" value="Fido-like_dom_sf"/>
</dbReference>
<dbReference type="Gene3D" id="1.10.3290.10">
    <property type="entry name" value="Fido-like domain"/>
    <property type="match status" value="1"/>
</dbReference>
<dbReference type="SUPFAM" id="SSF140931">
    <property type="entry name" value="Fic-like"/>
    <property type="match status" value="1"/>
</dbReference>
<proteinExistence type="predicted"/>
<keyword evidence="3" id="KW-1185">Reference proteome</keyword>
<organism evidence="2 3">
    <name type="scientific">Intrasporangium calvum</name>
    <dbReference type="NCBI Taxonomy" id="53358"/>
    <lineage>
        <taxon>Bacteria</taxon>
        <taxon>Bacillati</taxon>
        <taxon>Actinomycetota</taxon>
        <taxon>Actinomycetes</taxon>
        <taxon>Micrococcales</taxon>
        <taxon>Intrasporangiaceae</taxon>
        <taxon>Intrasporangium</taxon>
    </lineage>
</organism>
<name>A0ABT5GJL4_9MICO</name>
<feature type="domain" description="Fido" evidence="1">
    <location>
        <begin position="121"/>
        <end position="273"/>
    </location>
</feature>
<dbReference type="Proteomes" id="UP001150259">
    <property type="component" value="Unassembled WGS sequence"/>
</dbReference>
<sequence length="298" mass="30660">MPEPQPAHVDPHDALVDQLAALAGLPGVQEKADAVREACTRLRFHEALRRRIPEASAESRVRGARASAALEGADYPVDLVRELTTGARPWPDELSPDLATLKGAIAATAESERVAGIVRTAPLQALARLHVAAAAPLTPSDRADTLGRPRTEGEDCAEFVDVGPAPSAAEVSRRLAQLADLIVAASSATNRVPAVVISSIVHGEVIAIRPFVHGNGLVARALERALIQALGLDPTGVAVPEAGHVASGAVTYTGSSAAYGKGTAAGVGLWLGQVADGLLKGVAEGERICDAVRAGRLS</sequence>
<gene>
    <name evidence="2" type="ORF">OO014_14185</name>
</gene>
<comment type="caution">
    <text evidence="2">The sequence shown here is derived from an EMBL/GenBank/DDBJ whole genome shotgun (WGS) entry which is preliminary data.</text>
</comment>
<accession>A0ABT5GJL4</accession>
<dbReference type="PROSITE" id="PS51459">
    <property type="entry name" value="FIDO"/>
    <property type="match status" value="1"/>
</dbReference>
<dbReference type="EMBL" id="JAPFQL010000066">
    <property type="protein sequence ID" value="MDC5698404.1"/>
    <property type="molecule type" value="Genomic_DNA"/>
</dbReference>
<reference evidence="2 3" key="1">
    <citation type="submission" date="2022-11" db="EMBL/GenBank/DDBJ databases">
        <title>Anaerobic phenanthrene biodegradation by a DNRA strain PheN6.</title>
        <authorList>
            <person name="Zhang Z."/>
        </authorList>
    </citation>
    <scope>NUCLEOTIDE SEQUENCE [LARGE SCALE GENOMIC DNA]</scope>
    <source>
        <strain evidence="2 3">PheN6</strain>
    </source>
</reference>
<evidence type="ECO:0000313" key="2">
    <source>
        <dbReference type="EMBL" id="MDC5698404.1"/>
    </source>
</evidence>